<proteinExistence type="predicted"/>
<evidence type="ECO:0000313" key="1">
    <source>
        <dbReference type="EMBL" id="KGN36167.1"/>
    </source>
</evidence>
<name>A0A0A0JJD9_9MICO</name>
<evidence type="ECO:0000313" key="2">
    <source>
        <dbReference type="Proteomes" id="UP000030011"/>
    </source>
</evidence>
<dbReference type="AlphaFoldDB" id="A0A0A0JJD9"/>
<dbReference type="EMBL" id="AVPK01000015">
    <property type="protein sequence ID" value="KGN36167.1"/>
    <property type="molecule type" value="Genomic_DNA"/>
</dbReference>
<protein>
    <submittedName>
        <fullName evidence="1">Uncharacterized protein</fullName>
    </submittedName>
</protein>
<comment type="caution">
    <text evidence="1">The sequence shown here is derived from an EMBL/GenBank/DDBJ whole genome shotgun (WGS) entry which is preliminary data.</text>
</comment>
<reference evidence="1 2" key="1">
    <citation type="submission" date="2013-08" db="EMBL/GenBank/DDBJ databases">
        <title>The genome sequence of Knoellia subterranea.</title>
        <authorList>
            <person name="Zhu W."/>
            <person name="Wang G."/>
        </authorList>
    </citation>
    <scope>NUCLEOTIDE SEQUENCE [LARGE SCALE GENOMIC DNA]</scope>
    <source>
        <strain evidence="1 2">KCTC 19937</strain>
    </source>
</reference>
<accession>A0A0A0JJD9</accession>
<sequence length="29" mass="3031">MTRRGLAALGVLVGALIALGMWLSAQDVF</sequence>
<dbReference type="Proteomes" id="UP000030011">
    <property type="component" value="Unassembled WGS sequence"/>
</dbReference>
<keyword evidence="2" id="KW-1185">Reference proteome</keyword>
<gene>
    <name evidence="1" type="ORF">N803_06090</name>
</gene>
<organism evidence="1 2">
    <name type="scientific">Knoellia subterranea KCTC 19937</name>
    <dbReference type="NCBI Taxonomy" id="1385521"/>
    <lineage>
        <taxon>Bacteria</taxon>
        <taxon>Bacillati</taxon>
        <taxon>Actinomycetota</taxon>
        <taxon>Actinomycetes</taxon>
        <taxon>Micrococcales</taxon>
        <taxon>Intrasporangiaceae</taxon>
        <taxon>Knoellia</taxon>
    </lineage>
</organism>